<protein>
    <recommendedName>
        <fullName evidence="2">C2H2-type domain-containing protein</fullName>
    </recommendedName>
</protein>
<evidence type="ECO:0000313" key="4">
    <source>
        <dbReference type="Proteomes" id="UP001209540"/>
    </source>
</evidence>
<dbReference type="Proteomes" id="UP001209540">
    <property type="component" value="Unassembled WGS sequence"/>
</dbReference>
<name>A0AAD5P861_9FUNG</name>
<dbReference type="AlphaFoldDB" id="A0AAD5P861"/>
<evidence type="ECO:0000256" key="1">
    <source>
        <dbReference type="SAM" id="MobiDB-lite"/>
    </source>
</evidence>
<evidence type="ECO:0000313" key="3">
    <source>
        <dbReference type="EMBL" id="KAI9246501.1"/>
    </source>
</evidence>
<comment type="caution">
    <text evidence="3">The sequence shown here is derived from an EMBL/GenBank/DDBJ whole genome shotgun (WGS) entry which is preliminary data.</text>
</comment>
<dbReference type="EMBL" id="JAIXMP010000046">
    <property type="protein sequence ID" value="KAI9246501.1"/>
    <property type="molecule type" value="Genomic_DNA"/>
</dbReference>
<feature type="compositionally biased region" description="Polar residues" evidence="1">
    <location>
        <begin position="23"/>
        <end position="47"/>
    </location>
</feature>
<feature type="region of interest" description="Disordered" evidence="1">
    <location>
        <begin position="1"/>
        <end position="47"/>
    </location>
</feature>
<dbReference type="InterPro" id="IPR013087">
    <property type="entry name" value="Znf_C2H2_type"/>
</dbReference>
<proteinExistence type="predicted"/>
<sequence>MCDNNKNGTLANEAPDVHHTPENNRNVFVQESSTTATTKRQDGINSSSSIDIPLYVSQKRVVLRLSLITETENHTSSSAWSQLNQNPPLDLGENNHHQLSVIISDNSSNINNSRAVTGTTSIVDAGQKKRSRGEAVENENHYFDYVKEEPEFDNQQQVQQSKRTCLSVSIGFDNPINNCNISSNSTIRTSNDIVGSPSVAMINTNVGMVSQQETNNINHCRQKKVWFYCPYMSCITRYSKLHSLFVHIRHSHDHSFPSLQKKKYHALKTQDGQNIYFDESSRNTLHKGDPIVIVLESEAPAYCPYKECEQESTRQSMFIHMRARHDPTISMWGAKCAPGNKPVLKIVSSGKIIDIFDENKSRNSLEAGEKVEVVFVKV</sequence>
<gene>
    <name evidence="3" type="ORF">BDA99DRAFT_576615</name>
</gene>
<evidence type="ECO:0000259" key="2">
    <source>
        <dbReference type="PROSITE" id="PS00028"/>
    </source>
</evidence>
<feature type="compositionally biased region" description="Polar residues" evidence="1">
    <location>
        <begin position="1"/>
        <end position="10"/>
    </location>
</feature>
<organism evidence="3 4">
    <name type="scientific">Phascolomyces articulosus</name>
    <dbReference type="NCBI Taxonomy" id="60185"/>
    <lineage>
        <taxon>Eukaryota</taxon>
        <taxon>Fungi</taxon>
        <taxon>Fungi incertae sedis</taxon>
        <taxon>Mucoromycota</taxon>
        <taxon>Mucoromycotina</taxon>
        <taxon>Mucoromycetes</taxon>
        <taxon>Mucorales</taxon>
        <taxon>Lichtheimiaceae</taxon>
        <taxon>Phascolomyces</taxon>
    </lineage>
</organism>
<feature type="domain" description="C2H2-type" evidence="2">
    <location>
        <begin position="229"/>
        <end position="252"/>
    </location>
</feature>
<dbReference type="PROSITE" id="PS00028">
    <property type="entry name" value="ZINC_FINGER_C2H2_1"/>
    <property type="match status" value="1"/>
</dbReference>
<keyword evidence="4" id="KW-1185">Reference proteome</keyword>
<accession>A0AAD5P861</accession>
<reference evidence="3" key="1">
    <citation type="journal article" date="2022" name="IScience">
        <title>Evolution of zygomycete secretomes and the origins of terrestrial fungal ecologies.</title>
        <authorList>
            <person name="Chang Y."/>
            <person name="Wang Y."/>
            <person name="Mondo S."/>
            <person name="Ahrendt S."/>
            <person name="Andreopoulos W."/>
            <person name="Barry K."/>
            <person name="Beard J."/>
            <person name="Benny G.L."/>
            <person name="Blankenship S."/>
            <person name="Bonito G."/>
            <person name="Cuomo C."/>
            <person name="Desiro A."/>
            <person name="Gervers K.A."/>
            <person name="Hundley H."/>
            <person name="Kuo A."/>
            <person name="LaButti K."/>
            <person name="Lang B.F."/>
            <person name="Lipzen A."/>
            <person name="O'Donnell K."/>
            <person name="Pangilinan J."/>
            <person name="Reynolds N."/>
            <person name="Sandor L."/>
            <person name="Smith M.E."/>
            <person name="Tsang A."/>
            <person name="Grigoriev I.V."/>
            <person name="Stajich J.E."/>
            <person name="Spatafora J.W."/>
        </authorList>
    </citation>
    <scope>NUCLEOTIDE SEQUENCE</scope>
    <source>
        <strain evidence="3">RSA 2281</strain>
    </source>
</reference>
<reference evidence="3" key="2">
    <citation type="submission" date="2023-02" db="EMBL/GenBank/DDBJ databases">
        <authorList>
            <consortium name="DOE Joint Genome Institute"/>
            <person name="Mondo S.J."/>
            <person name="Chang Y."/>
            <person name="Wang Y."/>
            <person name="Ahrendt S."/>
            <person name="Andreopoulos W."/>
            <person name="Barry K."/>
            <person name="Beard J."/>
            <person name="Benny G.L."/>
            <person name="Blankenship S."/>
            <person name="Bonito G."/>
            <person name="Cuomo C."/>
            <person name="Desiro A."/>
            <person name="Gervers K.A."/>
            <person name="Hundley H."/>
            <person name="Kuo A."/>
            <person name="LaButti K."/>
            <person name="Lang B.F."/>
            <person name="Lipzen A."/>
            <person name="O'Donnell K."/>
            <person name="Pangilinan J."/>
            <person name="Reynolds N."/>
            <person name="Sandor L."/>
            <person name="Smith M.W."/>
            <person name="Tsang A."/>
            <person name="Grigoriev I.V."/>
            <person name="Stajich J.E."/>
            <person name="Spatafora J.W."/>
        </authorList>
    </citation>
    <scope>NUCLEOTIDE SEQUENCE</scope>
    <source>
        <strain evidence="3">RSA 2281</strain>
    </source>
</reference>